<sequence length="236" mass="24277">MPDLPLSPEHGSLAAELALGVLEGADRAEALCLKLSNPTFAAEVEAWRRRLSPLLGTVAAMPPSARVWNAVEARIGDGKAVRSSAGLRSLRLWRGGALVSGAIAAGLALVLVTRQPAPSVVAVPPATSVAVSQLSGADGGAIMAVAYDPQKGLLRLGAVSLQGSAKRPELWIIPEDGVPRSLGIVRADGDELTVDEGMRRFMSDGATLAITMEDAASAPHKAPSATPVLVGKFSII</sequence>
<dbReference type="GO" id="GO:0005886">
    <property type="term" value="C:plasma membrane"/>
    <property type="evidence" value="ECO:0007669"/>
    <property type="project" value="InterPro"/>
</dbReference>
<protein>
    <recommendedName>
        <fullName evidence="1">Anti-sigma K factor RskA C-terminal domain-containing protein</fullName>
    </recommendedName>
</protein>
<gene>
    <name evidence="2" type="ORF">V474_12875</name>
</gene>
<dbReference type="PANTHER" id="PTHR37461:SF1">
    <property type="entry name" value="ANTI-SIGMA-K FACTOR RSKA"/>
    <property type="match status" value="1"/>
</dbReference>
<dbReference type="Pfam" id="PF10099">
    <property type="entry name" value="RskA_C"/>
    <property type="match status" value="1"/>
</dbReference>
<dbReference type="GO" id="GO:0006417">
    <property type="term" value="P:regulation of translation"/>
    <property type="evidence" value="ECO:0007669"/>
    <property type="project" value="TreeGrafter"/>
</dbReference>
<dbReference type="PANTHER" id="PTHR37461">
    <property type="entry name" value="ANTI-SIGMA-K FACTOR RSKA"/>
    <property type="match status" value="1"/>
</dbReference>
<accession>A0A0J7Y5E9</accession>
<dbReference type="InterPro" id="IPR018764">
    <property type="entry name" value="RskA_C"/>
</dbReference>
<evidence type="ECO:0000259" key="1">
    <source>
        <dbReference type="Pfam" id="PF10099"/>
    </source>
</evidence>
<dbReference type="Proteomes" id="UP000052268">
    <property type="component" value="Unassembled WGS sequence"/>
</dbReference>
<proteinExistence type="predicted"/>
<dbReference type="OrthoDB" id="9816387at2"/>
<dbReference type="InterPro" id="IPR051474">
    <property type="entry name" value="Anti-sigma-K/W_factor"/>
</dbReference>
<feature type="domain" description="Anti-sigma K factor RskA C-terminal" evidence="1">
    <location>
        <begin position="101"/>
        <end position="223"/>
    </location>
</feature>
<dbReference type="AlphaFoldDB" id="A0A0J7Y5E9"/>
<organism evidence="2 3">
    <name type="scientific">Novosphingobium barchaimii LL02</name>
    <dbReference type="NCBI Taxonomy" id="1114963"/>
    <lineage>
        <taxon>Bacteria</taxon>
        <taxon>Pseudomonadati</taxon>
        <taxon>Pseudomonadota</taxon>
        <taxon>Alphaproteobacteria</taxon>
        <taxon>Sphingomonadales</taxon>
        <taxon>Sphingomonadaceae</taxon>
        <taxon>Novosphingobium</taxon>
    </lineage>
</organism>
<keyword evidence="3" id="KW-1185">Reference proteome</keyword>
<dbReference type="GO" id="GO:0016989">
    <property type="term" value="F:sigma factor antagonist activity"/>
    <property type="evidence" value="ECO:0007669"/>
    <property type="project" value="TreeGrafter"/>
</dbReference>
<evidence type="ECO:0000313" key="3">
    <source>
        <dbReference type="Proteomes" id="UP000052268"/>
    </source>
</evidence>
<name>A0A0J7Y5E9_9SPHN</name>
<comment type="caution">
    <text evidence="2">The sequence shown here is derived from an EMBL/GenBank/DDBJ whole genome shotgun (WGS) entry which is preliminary data.</text>
</comment>
<reference evidence="2 3" key="1">
    <citation type="journal article" date="2015" name="G3 (Bethesda)">
        <title>Insights into Ongoing Evolution of the Hexachlorocyclohexane Catabolic Pathway from Comparative Genomics of Ten Sphingomonadaceae Strains.</title>
        <authorList>
            <person name="Pearce S.L."/>
            <person name="Oakeshott J.G."/>
            <person name="Pandey G."/>
        </authorList>
    </citation>
    <scope>NUCLEOTIDE SEQUENCE [LARGE SCALE GENOMIC DNA]</scope>
    <source>
        <strain evidence="2 3">LL02</strain>
    </source>
</reference>
<dbReference type="EMBL" id="JACU01000003">
    <property type="protein sequence ID" value="KMS58882.1"/>
    <property type="molecule type" value="Genomic_DNA"/>
</dbReference>
<dbReference type="PATRIC" id="fig|1114963.3.peg.1379"/>
<dbReference type="RefSeq" id="WP_059150656.1">
    <property type="nucleotide sequence ID" value="NZ_KQ130452.1"/>
</dbReference>
<evidence type="ECO:0000313" key="2">
    <source>
        <dbReference type="EMBL" id="KMS58882.1"/>
    </source>
</evidence>